<evidence type="ECO:0000313" key="1">
    <source>
        <dbReference type="EMBL" id="ONI38019.1"/>
    </source>
</evidence>
<name>A0ACC8X8D2_9FIRM</name>
<proteinExistence type="predicted"/>
<comment type="caution">
    <text evidence="1">The sequence shown here is derived from an EMBL/GenBank/DDBJ whole genome shotgun (WGS) entry which is preliminary data.</text>
</comment>
<sequence>MYKYIDYYNEKKYSNLTTKAYEILEEGIVTLELKPGQTYSEAELSTFSGIGRTPVREALKKLELATLVEIIPRHGINIAKVRLEDCALQMEVRNILEKLVIMRATKFSTPSEREQFLKLATEYDKATTAMDALSSIRIDYEFNLFAGDCARNIFAKTALMPLQPLARRLYYMQYHFNVDITREINAAHSDLMKQIASGNEQLSLQALEALFKNIKLLSTSNVLII</sequence>
<evidence type="ECO:0000313" key="2">
    <source>
        <dbReference type="Proteomes" id="UP000188605"/>
    </source>
</evidence>
<protein>
    <submittedName>
        <fullName evidence="1">Uncharacterized protein</fullName>
    </submittedName>
</protein>
<dbReference type="EMBL" id="LJDB01000100">
    <property type="protein sequence ID" value="ONI38019.1"/>
    <property type="molecule type" value="Genomic_DNA"/>
</dbReference>
<reference evidence="1" key="1">
    <citation type="submission" date="2016-08" db="EMBL/GenBank/DDBJ databases">
        <authorList>
            <person name="Ngugi D.K."/>
            <person name="Miyake S."/>
            <person name="Stingl U."/>
        </authorList>
    </citation>
    <scope>NUCLEOTIDE SEQUENCE</scope>
    <source>
        <strain evidence="1">SCG-B11WGA-EpuloA1</strain>
    </source>
</reference>
<keyword evidence="2" id="KW-1185">Reference proteome</keyword>
<organism evidence="1 2">
    <name type="scientific">Candidatus Epulonipiscium fishelsonii</name>
    <dbReference type="NCBI Taxonomy" id="77094"/>
    <lineage>
        <taxon>Bacteria</taxon>
        <taxon>Bacillati</taxon>
        <taxon>Bacillota</taxon>
        <taxon>Clostridia</taxon>
        <taxon>Lachnospirales</taxon>
        <taxon>Lachnospiraceae</taxon>
        <taxon>Candidatus Epulonipiscium</taxon>
    </lineage>
</organism>
<accession>A0ACC8X8D2</accession>
<dbReference type="Proteomes" id="UP000188605">
    <property type="component" value="Unassembled WGS sequence"/>
</dbReference>
<gene>
    <name evidence="1" type="ORF">AN396_11875</name>
</gene>